<dbReference type="SMART" id="SM00382">
    <property type="entry name" value="AAA"/>
    <property type="match status" value="1"/>
</dbReference>
<dbReference type="OrthoDB" id="9771863at2"/>
<dbReference type="CDD" id="cd03215">
    <property type="entry name" value="ABC_Carb_Monos_II"/>
    <property type="match status" value="1"/>
</dbReference>
<protein>
    <submittedName>
        <fullName evidence="4">Ribose/galactose ABC transporter ATP-binding protein</fullName>
    </submittedName>
</protein>
<dbReference type="PROSITE" id="PS00211">
    <property type="entry name" value="ABC_TRANSPORTER_1"/>
    <property type="match status" value="2"/>
</dbReference>
<organism evidence="4 5">
    <name type="scientific">Spiroplasma cantharicola</name>
    <dbReference type="NCBI Taxonomy" id="362837"/>
    <lineage>
        <taxon>Bacteria</taxon>
        <taxon>Bacillati</taxon>
        <taxon>Mycoplasmatota</taxon>
        <taxon>Mollicutes</taxon>
        <taxon>Entomoplasmatales</taxon>
        <taxon>Spiroplasmataceae</taxon>
        <taxon>Spiroplasma</taxon>
    </lineage>
</organism>
<evidence type="ECO:0000313" key="5">
    <source>
        <dbReference type="Proteomes" id="UP000063919"/>
    </source>
</evidence>
<gene>
    <name evidence="4" type="ORF">SCANT_v1c00860</name>
</gene>
<feature type="domain" description="ABC transporter" evidence="3">
    <location>
        <begin position="260"/>
        <end position="508"/>
    </location>
</feature>
<keyword evidence="5" id="KW-1185">Reference proteome</keyword>
<dbReference type="RefSeq" id="WP_053945775.1">
    <property type="nucleotide sequence ID" value="NZ_CP012622.1"/>
</dbReference>
<dbReference type="InterPro" id="IPR017871">
    <property type="entry name" value="ABC_transporter-like_CS"/>
</dbReference>
<dbReference type="PANTHER" id="PTHR43790:SF4">
    <property type="entry name" value="GUANOSINE IMPORT ATP-BINDING PROTEIN NUPO"/>
    <property type="match status" value="1"/>
</dbReference>
<keyword evidence="1" id="KW-0547">Nucleotide-binding</keyword>
<dbReference type="PATRIC" id="fig|362837.3.peg.86"/>
<dbReference type="Pfam" id="PF00005">
    <property type="entry name" value="ABC_tran"/>
    <property type="match status" value="2"/>
</dbReference>
<evidence type="ECO:0000256" key="2">
    <source>
        <dbReference type="ARBA" id="ARBA00022840"/>
    </source>
</evidence>
<dbReference type="SUPFAM" id="SSF52540">
    <property type="entry name" value="P-loop containing nucleoside triphosphate hydrolases"/>
    <property type="match status" value="2"/>
</dbReference>
<dbReference type="EMBL" id="CP012622">
    <property type="protein sequence ID" value="ALD65996.1"/>
    <property type="molecule type" value="Genomic_DNA"/>
</dbReference>
<dbReference type="InterPro" id="IPR027417">
    <property type="entry name" value="P-loop_NTPase"/>
</dbReference>
<accession>A0A0M4JRW2</accession>
<feature type="domain" description="ABC transporter" evidence="3">
    <location>
        <begin position="6"/>
        <end position="243"/>
    </location>
</feature>
<dbReference type="InterPro" id="IPR003439">
    <property type="entry name" value="ABC_transporter-like_ATP-bd"/>
</dbReference>
<dbReference type="InterPro" id="IPR050107">
    <property type="entry name" value="ABC_carbohydrate_import_ATPase"/>
</dbReference>
<dbReference type="GO" id="GO:0005524">
    <property type="term" value="F:ATP binding"/>
    <property type="evidence" value="ECO:0007669"/>
    <property type="project" value="UniProtKB-KW"/>
</dbReference>
<dbReference type="Gene3D" id="3.40.50.300">
    <property type="entry name" value="P-loop containing nucleotide triphosphate hydrolases"/>
    <property type="match status" value="2"/>
</dbReference>
<dbReference type="STRING" id="362837.SCANT_v1c00860"/>
<name>A0A0M4JRW2_9MOLU</name>
<dbReference type="PANTHER" id="PTHR43790">
    <property type="entry name" value="CARBOHYDRATE TRANSPORT ATP-BINDING PROTEIN MG119-RELATED"/>
    <property type="match status" value="1"/>
</dbReference>
<dbReference type="PROSITE" id="PS50893">
    <property type="entry name" value="ABC_TRANSPORTER_2"/>
    <property type="match status" value="2"/>
</dbReference>
<evidence type="ECO:0000259" key="3">
    <source>
        <dbReference type="PROSITE" id="PS50893"/>
    </source>
</evidence>
<dbReference type="GO" id="GO:0016887">
    <property type="term" value="F:ATP hydrolysis activity"/>
    <property type="evidence" value="ECO:0007669"/>
    <property type="project" value="InterPro"/>
</dbReference>
<evidence type="ECO:0000256" key="1">
    <source>
        <dbReference type="ARBA" id="ARBA00022741"/>
    </source>
</evidence>
<dbReference type="CDD" id="cd03216">
    <property type="entry name" value="ABC_Carb_Monos_I"/>
    <property type="match status" value="1"/>
</dbReference>
<proteinExistence type="predicted"/>
<evidence type="ECO:0000313" key="4">
    <source>
        <dbReference type="EMBL" id="ALD65996.1"/>
    </source>
</evidence>
<dbReference type="Proteomes" id="UP000063919">
    <property type="component" value="Chromosome"/>
</dbReference>
<keyword evidence="2 4" id="KW-0067">ATP-binding</keyword>
<reference evidence="4 5" key="1">
    <citation type="journal article" date="2015" name="Genome Announc.">
        <title>Complete Genome Sequence of Spiroplasma cantharicola CC-1T (DSM 21588), a Bacterium Isolated from Soldier Beetle (Cantharis carolinus).</title>
        <authorList>
            <person name="Lo W.S."/>
            <person name="Liu P.Y."/>
            <person name="Kuo C.H."/>
        </authorList>
    </citation>
    <scope>NUCLEOTIDE SEQUENCE [LARGE SCALE GENOMIC DNA]</scope>
    <source>
        <strain evidence="4 5">CC-1</strain>
    </source>
</reference>
<dbReference type="AlphaFoldDB" id="A0A0M4JRW2"/>
<dbReference type="InterPro" id="IPR003593">
    <property type="entry name" value="AAA+_ATPase"/>
</dbReference>
<dbReference type="KEGG" id="scj:SCANT_v1c00860"/>
<sequence length="515" mass="57809">MAKYAIEMEDISMIFNKKVIANENINFKVEKGEIHCLVGENGAGKSTLMSILFGIYQPTKGIIKINGKEEIITSPIKATKLGIGMVHQHFKMIDILPVWKNIALGVEDVIGWEFINKKAVIEKTTELMHKYNLEVDLNKKVQNISVGMKQRVEILKILYRDADILVFDEPTAVLTPAEIDGLLDVMLEFKKMGKTIIFITHKFAEIEKVADKATVIRKGKYIGTYDVKKIGIKDISKAMVGRSLVEVKNNSTATVGETVIKFENINVKKHSNNKVIGLKNFNLELKEGEIVAIAGVEGNGQNEIASVLSGLTKPLSGKIFYRGDDITKSSVSKRYLKNKMSFIPEDRHEHGLVLDANIINNTTLQDISTNKYSKWWFVNFAKVQNHTQKIIKDYDVRNADSGFRIARDLSGGNQQKVIIGRELSRENDFIIIFQPTRGLDVGSIEFIHQQILKAKEERKAILLISYELSEVMQLADQIVVLNSGNIIGKLDKKEATKEKIGQLMTSNMEGVSTNV</sequence>